<comment type="caution">
    <text evidence="1">The sequence shown here is derived from an EMBL/GenBank/DDBJ whole genome shotgun (WGS) entry which is preliminary data.</text>
</comment>
<protein>
    <submittedName>
        <fullName evidence="1">Uncharacterized protein</fullName>
    </submittedName>
</protein>
<name>A0ACC2WUB6_9TREE</name>
<accession>A0ACC2WUB6</accession>
<evidence type="ECO:0000313" key="1">
    <source>
        <dbReference type="EMBL" id="KAJ9114627.1"/>
    </source>
</evidence>
<organism evidence="1 2">
    <name type="scientific">Naganishia vaughanmartiniae</name>
    <dbReference type="NCBI Taxonomy" id="1424756"/>
    <lineage>
        <taxon>Eukaryota</taxon>
        <taxon>Fungi</taxon>
        <taxon>Dikarya</taxon>
        <taxon>Basidiomycota</taxon>
        <taxon>Agaricomycotina</taxon>
        <taxon>Tremellomycetes</taxon>
        <taxon>Filobasidiales</taxon>
        <taxon>Filobasidiaceae</taxon>
        <taxon>Naganishia</taxon>
    </lineage>
</organism>
<evidence type="ECO:0000313" key="2">
    <source>
        <dbReference type="Proteomes" id="UP001243375"/>
    </source>
</evidence>
<reference evidence="1" key="1">
    <citation type="submission" date="2023-04" db="EMBL/GenBank/DDBJ databases">
        <title>Draft Genome sequencing of Naganishia species isolated from polar environments using Oxford Nanopore Technology.</title>
        <authorList>
            <person name="Leo P."/>
            <person name="Venkateswaran K."/>
        </authorList>
    </citation>
    <scope>NUCLEOTIDE SEQUENCE</scope>
    <source>
        <strain evidence="1">MNA-CCFEE 5425</strain>
    </source>
</reference>
<dbReference type="EMBL" id="JASBWU010000018">
    <property type="protein sequence ID" value="KAJ9114627.1"/>
    <property type="molecule type" value="Genomic_DNA"/>
</dbReference>
<sequence length="107" mass="11328">MVYIKNWSDFETVSFVRPDVPGVKCLKYKTYSSIILNRFESLNLRLLTSMASLRARAASTIAPAAASAPMEGKVEGSSVAEPTTTGAAVTAGATGKSASKKKKKGKK</sequence>
<keyword evidence="2" id="KW-1185">Reference proteome</keyword>
<gene>
    <name evidence="1" type="ORF">QFC22_005500</name>
</gene>
<proteinExistence type="predicted"/>
<dbReference type="Proteomes" id="UP001243375">
    <property type="component" value="Unassembled WGS sequence"/>
</dbReference>